<accession>A0AA40KVY0</accession>
<evidence type="ECO:0000256" key="1">
    <source>
        <dbReference type="SAM" id="MobiDB-lite"/>
    </source>
</evidence>
<name>A0AA40KVY0_9HYME</name>
<organism evidence="2 3">
    <name type="scientific">Melipona bicolor</name>
    <dbReference type="NCBI Taxonomy" id="60889"/>
    <lineage>
        <taxon>Eukaryota</taxon>
        <taxon>Metazoa</taxon>
        <taxon>Ecdysozoa</taxon>
        <taxon>Arthropoda</taxon>
        <taxon>Hexapoda</taxon>
        <taxon>Insecta</taxon>
        <taxon>Pterygota</taxon>
        <taxon>Neoptera</taxon>
        <taxon>Endopterygota</taxon>
        <taxon>Hymenoptera</taxon>
        <taxon>Apocrita</taxon>
        <taxon>Aculeata</taxon>
        <taxon>Apoidea</taxon>
        <taxon>Anthophila</taxon>
        <taxon>Apidae</taxon>
        <taxon>Melipona</taxon>
    </lineage>
</organism>
<proteinExistence type="predicted"/>
<evidence type="ECO:0000313" key="3">
    <source>
        <dbReference type="Proteomes" id="UP001177670"/>
    </source>
</evidence>
<reference evidence="2" key="1">
    <citation type="submission" date="2021-10" db="EMBL/GenBank/DDBJ databases">
        <title>Melipona bicolor Genome sequencing and assembly.</title>
        <authorList>
            <person name="Araujo N.S."/>
            <person name="Arias M.C."/>
        </authorList>
    </citation>
    <scope>NUCLEOTIDE SEQUENCE</scope>
    <source>
        <strain evidence="2">USP_2M_L1-L4_2017</strain>
        <tissue evidence="2">Whole body</tissue>
    </source>
</reference>
<feature type="region of interest" description="Disordered" evidence="1">
    <location>
        <begin position="73"/>
        <end position="92"/>
    </location>
</feature>
<dbReference type="EMBL" id="JAHYIQ010000002">
    <property type="protein sequence ID" value="KAK1134608.1"/>
    <property type="molecule type" value="Genomic_DNA"/>
</dbReference>
<dbReference type="AlphaFoldDB" id="A0AA40KVY0"/>
<dbReference type="Proteomes" id="UP001177670">
    <property type="component" value="Unassembled WGS sequence"/>
</dbReference>
<comment type="caution">
    <text evidence="2">The sequence shown here is derived from an EMBL/GenBank/DDBJ whole genome shotgun (WGS) entry which is preliminary data.</text>
</comment>
<evidence type="ECO:0000313" key="2">
    <source>
        <dbReference type="EMBL" id="KAK1134608.1"/>
    </source>
</evidence>
<keyword evidence="3" id="KW-1185">Reference proteome</keyword>
<sequence>MFVSSSCHVKVLLQQIAHFTSRNLAQKIVRTKGSGNACTLDGLNLLSLSARQRRRHRAMMHTPRSLAVIEAKKQLGRRKKPMMEEKGDAGGLEEGAGRARRFTYLFFQ</sequence>
<protein>
    <submittedName>
        <fullName evidence="2">Uncharacterized protein</fullName>
    </submittedName>
</protein>
<gene>
    <name evidence="2" type="ORF">K0M31_007390</name>
</gene>